<accession>A0A443HTK5</accession>
<protein>
    <submittedName>
        <fullName evidence="2">Uncharacterized protein</fullName>
    </submittedName>
</protein>
<dbReference type="VEuPathDB" id="FungiDB:C8Q69DRAFT_281824"/>
<dbReference type="GeneID" id="39596199"/>
<organism evidence="2 3">
    <name type="scientific">Byssochlamys spectabilis</name>
    <name type="common">Paecilomyces variotii</name>
    <dbReference type="NCBI Taxonomy" id="264951"/>
    <lineage>
        <taxon>Eukaryota</taxon>
        <taxon>Fungi</taxon>
        <taxon>Dikarya</taxon>
        <taxon>Ascomycota</taxon>
        <taxon>Pezizomycotina</taxon>
        <taxon>Eurotiomycetes</taxon>
        <taxon>Eurotiomycetidae</taxon>
        <taxon>Eurotiales</taxon>
        <taxon>Thermoascaceae</taxon>
        <taxon>Paecilomyces</taxon>
    </lineage>
</organism>
<dbReference type="Proteomes" id="UP000283841">
    <property type="component" value="Unassembled WGS sequence"/>
</dbReference>
<keyword evidence="3" id="KW-1185">Reference proteome</keyword>
<dbReference type="AlphaFoldDB" id="A0A443HTK5"/>
<reference evidence="2 3" key="1">
    <citation type="journal article" date="2018" name="Front. Microbiol.">
        <title>Genomic and genetic insights into a cosmopolitan fungus, Paecilomyces variotii (Eurotiales).</title>
        <authorList>
            <person name="Urquhart A.S."/>
            <person name="Mondo S.J."/>
            <person name="Makela M.R."/>
            <person name="Hane J.K."/>
            <person name="Wiebenga A."/>
            <person name="He G."/>
            <person name="Mihaltcheva S."/>
            <person name="Pangilinan J."/>
            <person name="Lipzen A."/>
            <person name="Barry K."/>
            <person name="de Vries R.P."/>
            <person name="Grigoriev I.V."/>
            <person name="Idnurm A."/>
        </authorList>
    </citation>
    <scope>NUCLEOTIDE SEQUENCE [LARGE SCALE GENOMIC DNA]</scope>
    <source>
        <strain evidence="2 3">CBS 101075</strain>
    </source>
</reference>
<sequence>MPSGINWETWESIRWPSEAAGHGTVASDPDRNGRTDWTSFSRTETALLPAGNNYYSIYRRYSTLATTPNLSAPPAADHPNPASISHYFAILLNVPFQQVLSSSPALFVSQHPPPPSSRRCCCSGQMFGKPSIPVRSSAVLYLSFISLSLCPTAGRRAAVLACLLFALCSLSDAGRRIVCVNPDSHPPSPVQPALARSSLARRKSS</sequence>
<feature type="region of interest" description="Disordered" evidence="1">
    <location>
        <begin position="18"/>
        <end position="37"/>
    </location>
</feature>
<evidence type="ECO:0000313" key="2">
    <source>
        <dbReference type="EMBL" id="RWQ95110.1"/>
    </source>
</evidence>
<name>A0A443HTK5_BYSSP</name>
<proteinExistence type="predicted"/>
<evidence type="ECO:0000256" key="1">
    <source>
        <dbReference type="SAM" id="MobiDB-lite"/>
    </source>
</evidence>
<gene>
    <name evidence="2" type="ORF">C8Q69DRAFT_281824</name>
</gene>
<dbReference type="EMBL" id="RCNU01000006">
    <property type="protein sequence ID" value="RWQ95110.1"/>
    <property type="molecule type" value="Genomic_DNA"/>
</dbReference>
<comment type="caution">
    <text evidence="2">The sequence shown here is derived from an EMBL/GenBank/DDBJ whole genome shotgun (WGS) entry which is preliminary data.</text>
</comment>
<evidence type="ECO:0000313" key="3">
    <source>
        <dbReference type="Proteomes" id="UP000283841"/>
    </source>
</evidence>
<feature type="region of interest" description="Disordered" evidence="1">
    <location>
        <begin position="185"/>
        <end position="205"/>
    </location>
</feature>
<dbReference type="RefSeq" id="XP_028484755.1">
    <property type="nucleotide sequence ID" value="XM_028626922.1"/>
</dbReference>